<feature type="region of interest" description="Disordered" evidence="1">
    <location>
        <begin position="627"/>
        <end position="659"/>
    </location>
</feature>
<feature type="compositionally biased region" description="Basic and acidic residues" evidence="1">
    <location>
        <begin position="307"/>
        <end position="342"/>
    </location>
</feature>
<accession>A0ABQ5CBL8</accession>
<reference evidence="3" key="1">
    <citation type="journal article" date="2022" name="Int. J. Mol. Sci.">
        <title>Draft Genome of Tanacetum Coccineum: Genomic Comparison of Closely Related Tanacetum-Family Plants.</title>
        <authorList>
            <person name="Yamashiro T."/>
            <person name="Shiraishi A."/>
            <person name="Nakayama K."/>
            <person name="Satake H."/>
        </authorList>
    </citation>
    <scope>NUCLEOTIDE SEQUENCE</scope>
</reference>
<sequence>MNDKSKYTTKARQDLKNMGIQSELWLGQNKNEKCSKPQAKYPFTPENRKKFCQFIKRVKLLDGFGSNFKHKVTDNDSNITALKSHDCHIMMHCLLHYGLQQYLPSSVATPIIELCSLFKQICSRTLMEDDMVKAQSKVIDILCNLELIYPHAFFNIMIHLVIHLPLEALEGGLIPPGGGGFNGVRFVVHSRDERRTTQNSGICSPGEMDREMYYGQLEEILDFSYMSFKVVLFRVKWFDTRNEGRKIKRFVIRNNITQIWARDIIDVDEDDDLIDDEDALPHDLADSDDEDLANDDDDDVAMSADVARGHGGDGGGDDRPPPRQIDVARGHGDDGGDDDRPLLGKGTRKPNRGGKKADRLDTRMKSKNLGLRRITDQWGPYQIRFEFNYRGTLMLLGDHATHWSSLLWEIVREFPMHYPSWRNIGPERKAGFDLTPHMQSPFWLKIQKGIEQQLAKIYTDNKSALKHEHWVLKPDETPDEEGIRSRRPSNIIPTDWDKQIAFWLDHKNLAQAAQNARNRAKSTVICRQGSQSLAVLRDMQMESSATREYPSLIQTYFDTHTVDGVFLRDEERLLYEEMLRLKDLGPNTPSGVPYTEDEIMAMVCRGKQRGHILVRSDDKMSQLLTQLKSQHGVGSGSGSGGGEDDEPGEDEDAVGDEDS</sequence>
<feature type="compositionally biased region" description="Acidic residues" evidence="1">
    <location>
        <begin position="642"/>
        <end position="659"/>
    </location>
</feature>
<name>A0ABQ5CBL8_9ASTR</name>
<evidence type="ECO:0000259" key="2">
    <source>
        <dbReference type="Pfam" id="PF13960"/>
    </source>
</evidence>
<feature type="domain" description="DUF4218" evidence="2">
    <location>
        <begin position="121"/>
        <end position="172"/>
    </location>
</feature>
<dbReference type="PANTHER" id="PTHR48258:SF14">
    <property type="entry name" value="OS02G0583300 PROTEIN"/>
    <property type="match status" value="1"/>
</dbReference>
<dbReference type="InterPro" id="IPR025452">
    <property type="entry name" value="DUF4218"/>
</dbReference>
<dbReference type="PANTHER" id="PTHR48258">
    <property type="entry name" value="DUF4218 DOMAIN-CONTAINING PROTEIN-RELATED"/>
    <property type="match status" value="1"/>
</dbReference>
<evidence type="ECO:0000256" key="1">
    <source>
        <dbReference type="SAM" id="MobiDB-lite"/>
    </source>
</evidence>
<evidence type="ECO:0000313" key="4">
    <source>
        <dbReference type="Proteomes" id="UP001151760"/>
    </source>
</evidence>
<comment type="caution">
    <text evidence="3">The sequence shown here is derived from an EMBL/GenBank/DDBJ whole genome shotgun (WGS) entry which is preliminary data.</text>
</comment>
<evidence type="ECO:0000313" key="3">
    <source>
        <dbReference type="EMBL" id="GJT23932.1"/>
    </source>
</evidence>
<feature type="region of interest" description="Disordered" evidence="1">
    <location>
        <begin position="278"/>
        <end position="297"/>
    </location>
</feature>
<dbReference type="Pfam" id="PF13960">
    <property type="entry name" value="DUF4218"/>
    <property type="match status" value="1"/>
</dbReference>
<organism evidence="3 4">
    <name type="scientific">Tanacetum coccineum</name>
    <dbReference type="NCBI Taxonomy" id="301880"/>
    <lineage>
        <taxon>Eukaryota</taxon>
        <taxon>Viridiplantae</taxon>
        <taxon>Streptophyta</taxon>
        <taxon>Embryophyta</taxon>
        <taxon>Tracheophyta</taxon>
        <taxon>Spermatophyta</taxon>
        <taxon>Magnoliopsida</taxon>
        <taxon>eudicotyledons</taxon>
        <taxon>Gunneridae</taxon>
        <taxon>Pentapetalae</taxon>
        <taxon>asterids</taxon>
        <taxon>campanulids</taxon>
        <taxon>Asterales</taxon>
        <taxon>Asteraceae</taxon>
        <taxon>Asteroideae</taxon>
        <taxon>Anthemideae</taxon>
        <taxon>Anthemidinae</taxon>
        <taxon>Tanacetum</taxon>
    </lineage>
</organism>
<dbReference type="Proteomes" id="UP001151760">
    <property type="component" value="Unassembled WGS sequence"/>
</dbReference>
<protein>
    <submittedName>
        <fullName evidence="3">Retrotransposon protein, putative, ty3-gypsy subclass</fullName>
    </submittedName>
</protein>
<keyword evidence="4" id="KW-1185">Reference proteome</keyword>
<proteinExistence type="predicted"/>
<feature type="compositionally biased region" description="Acidic residues" evidence="1">
    <location>
        <begin position="286"/>
        <end position="297"/>
    </location>
</feature>
<dbReference type="EMBL" id="BQNB010014094">
    <property type="protein sequence ID" value="GJT23932.1"/>
    <property type="molecule type" value="Genomic_DNA"/>
</dbReference>
<gene>
    <name evidence="3" type="ORF">Tco_0893869</name>
</gene>
<feature type="region of interest" description="Disordered" evidence="1">
    <location>
        <begin position="304"/>
        <end position="362"/>
    </location>
</feature>
<reference evidence="3" key="2">
    <citation type="submission" date="2022-01" db="EMBL/GenBank/DDBJ databases">
        <authorList>
            <person name="Yamashiro T."/>
            <person name="Shiraishi A."/>
            <person name="Satake H."/>
            <person name="Nakayama K."/>
        </authorList>
    </citation>
    <scope>NUCLEOTIDE SEQUENCE</scope>
</reference>